<dbReference type="SUPFAM" id="SSF52540">
    <property type="entry name" value="P-loop containing nucleoside triphosphate hydrolases"/>
    <property type="match status" value="2"/>
</dbReference>
<organism evidence="2 3">
    <name type="scientific">Invertebrate iridescent virus 22</name>
    <dbReference type="NCBI Taxonomy" id="345198"/>
    <lineage>
        <taxon>Viruses</taxon>
        <taxon>Varidnaviria</taxon>
        <taxon>Bamfordvirae</taxon>
        <taxon>Nucleocytoviricota</taxon>
        <taxon>Megaviricetes</taxon>
        <taxon>Pimascovirales</taxon>
        <taxon>Pimascovirales incertae sedis</taxon>
        <taxon>Iridoviridae</taxon>
        <taxon>Betairidovirinae</taxon>
        <taxon>Chloriridovirus</taxon>
        <taxon>Chloriridovirus simulium1</taxon>
    </lineage>
</organism>
<dbReference type="PROSITE" id="PS51192">
    <property type="entry name" value="HELICASE_ATP_BIND_1"/>
    <property type="match status" value="1"/>
</dbReference>
<dbReference type="GeneID" id="16414451"/>
<name>S6DDR5_9VIRU</name>
<dbReference type="SMART" id="SM00487">
    <property type="entry name" value="DEXDc"/>
    <property type="match status" value="1"/>
</dbReference>
<dbReference type="Gene3D" id="3.40.50.300">
    <property type="entry name" value="P-loop containing nucleotide triphosphate hydrolases"/>
    <property type="match status" value="2"/>
</dbReference>
<dbReference type="InterPro" id="IPR000330">
    <property type="entry name" value="SNF2_N"/>
</dbReference>
<dbReference type="EMBL" id="HF920633">
    <property type="protein sequence ID" value="CCV01789.1"/>
    <property type="molecule type" value="Genomic_DNA"/>
</dbReference>
<dbReference type="Proteomes" id="UP000154968">
    <property type="component" value="Segment"/>
</dbReference>
<dbReference type="RefSeq" id="YP_008357410.1">
    <property type="nucleotide sequence ID" value="NC_021901.1"/>
</dbReference>
<protein>
    <submittedName>
        <fullName evidence="2">SWI/SNF2 family helicase</fullName>
    </submittedName>
</protein>
<sequence length="969" mass="112675">MDYKLHDFLPLYNNLQTQDFDRDINSLREFVQYTLPREEVFPQHPGDLMLHQKLISNFINPNTSYDGLLLVHEMGTGKTCTAVGVAEKFINNSNNTFPSTTLKKIVVLTKGKGLQNNFINEIANVCTSGQYLQGLDKYVRNKDKRIKKNVKVNYTFDTFEIFAKNLKKISDREKALSYENTLFIIDEAHNLRMSSDLEEQNIYTEVVNLFKLLKNRKILLLTGTPMKDQPEEIINLLNIFLRENLTIEDLNNTTIFKKKISGYISYLRAMMSDVNRKEEGEMLGTLNHFKVYPVIMDTFQNKVYLEAKKKDDEERSIFNYSRQASSFVFPDGTYGKTGFEKNVISHSTGYSFVSNIKAKLQTQLYKYSAKYADLLQKLEEDYSLGKLSFVFSEFVKGSGLIVLSLLLELNGYTRATVDSNFSKPQKRYVIFTNETSTDSQTRKLINIFNNPKNMKGEYISTIIGSRVIMEGFSFKNIQSEYILTPHWNYSETSQIIARGLRVGSHLDLIKSGVVPEVKIYHYTALPSTSIQDSIDLHMYEISEKKDFAIQQVIRTLKEAAFDCELNKNRNEVTNTSLNGSRSCEYQECQYKCDNTFKISGSSNPRNYRLLYFRYSSEYYLLKNSIISKVIQAPITIEELINLSGYTEFEIVCVLQDLLNFQEILFTRPEGSYYLKNFKNLWFASTQDLEGEPELLNFYTKYTTIFMGKSIDELIYIHQKKFMVSLINKIFTSKNLSELQEGVVQLPLYLQEKLLCYSISCKDNNTPNNFVRDMVLNNFRLYYVILGNKSFVWLNVDQPKCTLDLNNYREWTICGENEQKQIEQVKRERQNVVHTSSNNPYGYIGLLNRSSNDFCLRKIEESQQSDKRKRNVGKRCQNWKKKDLIDLVANRLKVNPDEDFDFDESDVAKMKKDPKFSNILITNGSLRDYKRTAFWNAQDVNYLCTKIMQNFMDKKLVVDDPNCGTSKKIR</sequence>
<keyword evidence="2" id="KW-0347">Helicase</keyword>
<feature type="domain" description="Helicase ATP-binding" evidence="1">
    <location>
        <begin position="59"/>
        <end position="243"/>
    </location>
</feature>
<evidence type="ECO:0000313" key="2">
    <source>
        <dbReference type="EMBL" id="CCV01789.1"/>
    </source>
</evidence>
<evidence type="ECO:0000259" key="1">
    <source>
        <dbReference type="PROSITE" id="PS51192"/>
    </source>
</evidence>
<dbReference type="GO" id="GO:0004386">
    <property type="term" value="F:helicase activity"/>
    <property type="evidence" value="ECO:0007669"/>
    <property type="project" value="UniProtKB-KW"/>
</dbReference>
<keyword evidence="2" id="KW-0547">Nucleotide-binding</keyword>
<accession>S6DDR5</accession>
<keyword evidence="2" id="KW-0378">Hydrolase</keyword>
<dbReference type="KEGG" id="vg:16414451"/>
<dbReference type="GO" id="GO:0005524">
    <property type="term" value="F:ATP binding"/>
    <property type="evidence" value="ECO:0007669"/>
    <property type="project" value="InterPro"/>
</dbReference>
<gene>
    <name evidence="2" type="primary">112L</name>
    <name evidence="2" type="ORF">IIV22_112L</name>
</gene>
<reference evidence="2 3" key="1">
    <citation type="journal article" date="2013" name="J. Gen. Virol.">
        <title>Complete genome sequence of invertebrate iridescent virus 22 isolated from a blackfly larva.</title>
        <authorList>
            <person name="Piegu B."/>
            <person name="Guizard S."/>
            <person name="Spears T."/>
            <person name="Cruaud C."/>
            <person name="Couloux A."/>
            <person name="Bideshi D.K."/>
            <person name="Federici B.A."/>
            <person name="Bigot Y."/>
        </authorList>
    </citation>
    <scope>NUCLEOTIDE SEQUENCE [LARGE SCALE GENOMIC DNA]</scope>
</reference>
<dbReference type="Pfam" id="PF00176">
    <property type="entry name" value="SNF2-rel_dom"/>
    <property type="match status" value="1"/>
</dbReference>
<proteinExistence type="predicted"/>
<keyword evidence="2" id="KW-0067">ATP-binding</keyword>
<dbReference type="InterPro" id="IPR014001">
    <property type="entry name" value="Helicase_ATP-bd"/>
</dbReference>
<evidence type="ECO:0000313" key="3">
    <source>
        <dbReference type="Proteomes" id="UP000154968"/>
    </source>
</evidence>
<keyword evidence="3" id="KW-1185">Reference proteome</keyword>
<dbReference type="InterPro" id="IPR027417">
    <property type="entry name" value="P-loop_NTPase"/>
</dbReference>